<feature type="region of interest" description="Disordered" evidence="1">
    <location>
        <begin position="52"/>
        <end position="94"/>
    </location>
</feature>
<reference evidence="2" key="2">
    <citation type="submission" date="2008-06" db="EMBL/GenBank/DDBJ databases">
        <authorList>
            <person name="Carlson J."/>
            <person name="Booth B."/>
            <person name="Frise E."/>
            <person name="Park S."/>
            <person name="Wan K."/>
            <person name="Yu C."/>
            <person name="Celniker S."/>
        </authorList>
    </citation>
    <scope>NUCLEOTIDE SEQUENCE</scope>
</reference>
<feature type="non-terminal residue" evidence="2">
    <location>
        <position position="1"/>
    </location>
</feature>
<proteinExistence type="evidence at transcript level"/>
<sequence length="172" mass="18690">GTLAMDNGPMDATPTAAAFRLILLSKSNPVMGCYMFWTSLRAEDARYVTTHRPPAHENQDLCQPRGFTPESEHGGSIRGSQCGTSSSCSSQRPREHFALSSDVAGLCGQRTESPDRPSAHPDRCKCPADPHGGLRHHPGSAASKSPGLLHHLRHHLLRGGLRARLLYQVHLD</sequence>
<accession>A8E6V7</accession>
<gene>
    <name evidence="2" type="primary">CG33178-RA</name>
</gene>
<evidence type="ECO:0000313" key="2">
    <source>
        <dbReference type="EMBL" id="ABV82281.1"/>
    </source>
</evidence>
<reference evidence="2" key="1">
    <citation type="submission" date="2007-10" db="EMBL/GenBank/DDBJ databases">
        <authorList>
            <person name="Stapleton M."/>
            <person name="Carlson J."/>
            <person name="Frise E."/>
            <person name="Kapadia B."/>
            <person name="Park S."/>
            <person name="Wan K."/>
            <person name="Yu C."/>
            <person name="Celniker S."/>
        </authorList>
    </citation>
    <scope>NUCLEOTIDE SEQUENCE</scope>
</reference>
<feature type="compositionally biased region" description="Low complexity" evidence="1">
    <location>
        <begin position="78"/>
        <end position="91"/>
    </location>
</feature>
<dbReference type="EMBL" id="BT030899">
    <property type="protein sequence ID" value="ABV82281.1"/>
    <property type="molecule type" value="mRNA"/>
</dbReference>
<feature type="compositionally biased region" description="Basic and acidic residues" evidence="1">
    <location>
        <begin position="112"/>
        <end position="128"/>
    </location>
</feature>
<organism evidence="2">
    <name type="scientific">Drosophila melanogaster</name>
    <name type="common">Fruit fly</name>
    <dbReference type="NCBI Taxonomy" id="7227"/>
    <lineage>
        <taxon>Eukaryota</taxon>
        <taxon>Metazoa</taxon>
        <taxon>Ecdysozoa</taxon>
        <taxon>Arthropoda</taxon>
        <taxon>Hexapoda</taxon>
        <taxon>Insecta</taxon>
        <taxon>Pterygota</taxon>
        <taxon>Neoptera</taxon>
        <taxon>Endopterygota</taxon>
        <taxon>Diptera</taxon>
        <taxon>Brachycera</taxon>
        <taxon>Muscomorpha</taxon>
        <taxon>Ephydroidea</taxon>
        <taxon>Drosophilidae</taxon>
        <taxon>Drosophila</taxon>
        <taxon>Sophophora</taxon>
    </lineage>
</organism>
<evidence type="ECO:0000256" key="1">
    <source>
        <dbReference type="SAM" id="MobiDB-lite"/>
    </source>
</evidence>
<name>A8E6V7_DROME</name>
<protein>
    <submittedName>
        <fullName evidence="2">IP19801p</fullName>
    </submittedName>
</protein>
<feature type="region of interest" description="Disordered" evidence="1">
    <location>
        <begin position="108"/>
        <end position="146"/>
    </location>
</feature>
<dbReference type="AlphaFoldDB" id="A8E6V7"/>